<evidence type="ECO:0000313" key="7">
    <source>
        <dbReference type="EMBL" id="MPQ43091.1"/>
    </source>
</evidence>
<accession>A0A6I1MQD8</accession>
<dbReference type="InterPro" id="IPR020823">
    <property type="entry name" value="Cell_div_FtsA"/>
</dbReference>
<dbReference type="Proteomes" id="UP000430345">
    <property type="component" value="Unassembled WGS sequence"/>
</dbReference>
<keyword evidence="3" id="KW-0472">Membrane</keyword>
<evidence type="ECO:0000256" key="4">
    <source>
        <dbReference type="ARBA" id="ARBA00023306"/>
    </source>
</evidence>
<reference evidence="7 8" key="1">
    <citation type="submission" date="2019-10" db="EMBL/GenBank/DDBJ databases">
        <title>The Genome Sequence of Clostridium tarantellae Isolated from Fish Brain.</title>
        <authorList>
            <person name="Bano L."/>
            <person name="Kiel M."/>
            <person name="Sales G."/>
            <person name="Doxey A.C."/>
            <person name="Mansfield M.J."/>
            <person name="Schiavone M."/>
            <person name="Rossetto O."/>
            <person name="Pirazzini M."/>
            <person name="Dobrindt U."/>
            <person name="Montecucco C."/>
        </authorList>
    </citation>
    <scope>NUCLEOTIDE SEQUENCE [LARGE SCALE GENOMIC DNA]</scope>
    <source>
        <strain evidence="7 8">DSM 3997</strain>
    </source>
</reference>
<keyword evidence="4 5" id="KW-0131">Cell cycle</keyword>
<comment type="function">
    <text evidence="5">Cell division protein that is involved in the assembly of the Z ring. May serve as a membrane anchor for the Z ring.</text>
</comment>
<organism evidence="7 8">
    <name type="scientific">Clostridium tarantellae</name>
    <dbReference type="NCBI Taxonomy" id="39493"/>
    <lineage>
        <taxon>Bacteria</taxon>
        <taxon>Bacillati</taxon>
        <taxon>Bacillota</taxon>
        <taxon>Clostridia</taxon>
        <taxon>Eubacteriales</taxon>
        <taxon>Clostridiaceae</taxon>
        <taxon>Clostridium</taxon>
    </lineage>
</organism>
<dbReference type="RefSeq" id="WP_152888295.1">
    <property type="nucleotide sequence ID" value="NZ_WHJC01000039.1"/>
</dbReference>
<dbReference type="EMBL" id="WHJC01000039">
    <property type="protein sequence ID" value="MPQ43091.1"/>
    <property type="molecule type" value="Genomic_DNA"/>
</dbReference>
<keyword evidence="8" id="KW-1185">Reference proteome</keyword>
<dbReference type="InterPro" id="IPR003494">
    <property type="entry name" value="SHS2_FtsA"/>
</dbReference>
<dbReference type="SUPFAM" id="SSF53067">
    <property type="entry name" value="Actin-like ATPase domain"/>
    <property type="match status" value="2"/>
</dbReference>
<dbReference type="PANTHER" id="PTHR32432">
    <property type="entry name" value="CELL DIVISION PROTEIN FTSA-RELATED"/>
    <property type="match status" value="1"/>
</dbReference>
<evidence type="ECO:0000313" key="8">
    <source>
        <dbReference type="Proteomes" id="UP000430345"/>
    </source>
</evidence>
<evidence type="ECO:0000256" key="1">
    <source>
        <dbReference type="ARBA" id="ARBA00022475"/>
    </source>
</evidence>
<dbReference type="PANTHER" id="PTHR32432:SF4">
    <property type="entry name" value="CELL DIVISION PROTEIN FTSA"/>
    <property type="match status" value="1"/>
</dbReference>
<gene>
    <name evidence="7" type="primary">ftsA</name>
    <name evidence="7" type="ORF">GBZ86_04865</name>
</gene>
<comment type="subunit">
    <text evidence="5">Interacts with FtsZ.</text>
</comment>
<evidence type="ECO:0000259" key="6">
    <source>
        <dbReference type="SMART" id="SM00842"/>
    </source>
</evidence>
<protein>
    <recommendedName>
        <fullName evidence="5">Cell division protein FtsA</fullName>
    </recommendedName>
</protein>
<feature type="domain" description="SHS2" evidence="6">
    <location>
        <begin position="5"/>
        <end position="190"/>
    </location>
</feature>
<comment type="caution">
    <text evidence="7">The sequence shown here is derived from an EMBL/GenBank/DDBJ whole genome shotgun (WGS) entry which is preliminary data.</text>
</comment>
<dbReference type="GO" id="GO:0009898">
    <property type="term" value="C:cytoplasmic side of plasma membrane"/>
    <property type="evidence" value="ECO:0007669"/>
    <property type="project" value="TreeGrafter"/>
</dbReference>
<evidence type="ECO:0000256" key="5">
    <source>
        <dbReference type="PIRNR" id="PIRNR003101"/>
    </source>
</evidence>
<keyword evidence="1" id="KW-1003">Cell membrane</keyword>
<dbReference type="InterPro" id="IPR043129">
    <property type="entry name" value="ATPase_NBD"/>
</dbReference>
<proteinExistence type="inferred from homology"/>
<dbReference type="PIRSF" id="PIRSF003101">
    <property type="entry name" value="FtsA"/>
    <property type="match status" value="1"/>
</dbReference>
<dbReference type="OrthoDB" id="9768127at2"/>
<dbReference type="Gene3D" id="3.30.420.40">
    <property type="match status" value="2"/>
</dbReference>
<keyword evidence="2 5" id="KW-0132">Cell division</keyword>
<sequence>MPNYIVGLDIGSSSIKAAICTENENGDFEILDYAYVKSKGINKGRISNPDEALLSIRECIDKLKIATGKDITDIYVGISSEYCKVISSKGHTYVDGIDSKVTKQHIENAYLDAKEIILENDEEIIDCIIDYFETDNWDYKNIRNPLGIQCSVLTINLNLIISKKNTLNFFEKIISGAGYNFKGVCLSIDCLKNIFLSEKTEDSNVAIVDIGAEKTDIAIYEKNKLKELAFIPLGGSNITKDLAICLSIDTNLAEEVKESYSHKFSTPSNGTIKVNESTFDILLVHDIIEARLLEIIDYINKNIIDENFSNDIEKVIITGDGIAYYENIDYIIKEKIGKNVKVFTKNHFSFEKSSIITPISIVKETHDRLKLICDQQMLWNKRVIIDENNNKSKNVKKRGFSRVKAFLDEIF</sequence>
<evidence type="ECO:0000256" key="3">
    <source>
        <dbReference type="ARBA" id="ARBA00023136"/>
    </source>
</evidence>
<dbReference type="NCBIfam" id="TIGR01174">
    <property type="entry name" value="ftsA"/>
    <property type="match status" value="1"/>
</dbReference>
<dbReference type="AlphaFoldDB" id="A0A6I1MQD8"/>
<dbReference type="Pfam" id="PF14450">
    <property type="entry name" value="FtsA"/>
    <property type="match status" value="1"/>
</dbReference>
<dbReference type="InterPro" id="IPR050696">
    <property type="entry name" value="FtsA/MreB"/>
</dbReference>
<dbReference type="GO" id="GO:0032153">
    <property type="term" value="C:cell division site"/>
    <property type="evidence" value="ECO:0007669"/>
    <property type="project" value="TreeGrafter"/>
</dbReference>
<dbReference type="SMART" id="SM00842">
    <property type="entry name" value="FtsA"/>
    <property type="match status" value="1"/>
</dbReference>
<comment type="similarity">
    <text evidence="5">Belongs to the FtsA/MreB family.</text>
</comment>
<dbReference type="GO" id="GO:0051301">
    <property type="term" value="P:cell division"/>
    <property type="evidence" value="ECO:0007669"/>
    <property type="project" value="UniProtKB-KW"/>
</dbReference>
<name>A0A6I1MQD8_9CLOT</name>
<evidence type="ECO:0000256" key="2">
    <source>
        <dbReference type="ARBA" id="ARBA00022618"/>
    </source>
</evidence>
<dbReference type="Pfam" id="PF02491">
    <property type="entry name" value="SHS2_FTSA"/>
    <property type="match status" value="1"/>
</dbReference>